<protein>
    <submittedName>
        <fullName evidence="1">Uncharacterized protein</fullName>
    </submittedName>
</protein>
<name>A0AA37P7F7_9PEZI</name>
<dbReference type="AlphaFoldDB" id="A0AA37P7F7"/>
<sequence>MAVSLDVGPTITVHGDARTSRRSGRVRKPTAKVRVVEQVNYQDNAELEDETNKLSNLVQDLLRRDAEREQFLKARFATRKPTTYMPSFEKSSVLRFEEP</sequence>
<dbReference type="GeneID" id="73324652"/>
<gene>
    <name evidence="1" type="ORF">ColSpa_03850</name>
</gene>
<dbReference type="Proteomes" id="UP001055115">
    <property type="component" value="Unassembled WGS sequence"/>
</dbReference>
<evidence type="ECO:0000313" key="1">
    <source>
        <dbReference type="EMBL" id="GKT43669.1"/>
    </source>
</evidence>
<proteinExistence type="predicted"/>
<keyword evidence="2" id="KW-1185">Reference proteome</keyword>
<organism evidence="1 2">
    <name type="scientific">Colletotrichum spaethianum</name>
    <dbReference type="NCBI Taxonomy" id="700344"/>
    <lineage>
        <taxon>Eukaryota</taxon>
        <taxon>Fungi</taxon>
        <taxon>Dikarya</taxon>
        <taxon>Ascomycota</taxon>
        <taxon>Pezizomycotina</taxon>
        <taxon>Sordariomycetes</taxon>
        <taxon>Hypocreomycetidae</taxon>
        <taxon>Glomerellales</taxon>
        <taxon>Glomerellaceae</taxon>
        <taxon>Colletotrichum</taxon>
        <taxon>Colletotrichum spaethianum species complex</taxon>
    </lineage>
</organism>
<comment type="caution">
    <text evidence="1">The sequence shown here is derived from an EMBL/GenBank/DDBJ whole genome shotgun (WGS) entry which is preliminary data.</text>
</comment>
<reference evidence="1 2" key="1">
    <citation type="submission" date="2022-03" db="EMBL/GenBank/DDBJ databases">
        <title>Genome data of Colletotrichum spp.</title>
        <authorList>
            <person name="Utami Y.D."/>
            <person name="Hiruma K."/>
        </authorList>
    </citation>
    <scope>NUCLEOTIDE SEQUENCE [LARGE SCALE GENOMIC DNA]</scope>
    <source>
        <strain evidence="1 2">MAFF 239500</strain>
    </source>
</reference>
<evidence type="ECO:0000313" key="2">
    <source>
        <dbReference type="Proteomes" id="UP001055115"/>
    </source>
</evidence>
<dbReference type="EMBL" id="BQXU01000007">
    <property type="protein sequence ID" value="GKT43669.1"/>
    <property type="molecule type" value="Genomic_DNA"/>
</dbReference>
<dbReference type="RefSeq" id="XP_049126019.1">
    <property type="nucleotide sequence ID" value="XM_049270062.1"/>
</dbReference>
<accession>A0AA37P7F7</accession>